<evidence type="ECO:0000259" key="5">
    <source>
        <dbReference type="PROSITE" id="PS51635"/>
    </source>
</evidence>
<dbReference type="InterPro" id="IPR016035">
    <property type="entry name" value="Acyl_Trfase/lysoPLipase"/>
</dbReference>
<dbReference type="PANTHER" id="PTHR14226">
    <property type="entry name" value="NEUROPATHY TARGET ESTERASE/SWISS CHEESE D.MELANOGASTER"/>
    <property type="match status" value="1"/>
</dbReference>
<keyword evidence="6" id="KW-1185">Reference proteome</keyword>
<feature type="domain" description="PNPLA" evidence="5">
    <location>
        <begin position="1"/>
        <end position="88"/>
    </location>
</feature>
<dbReference type="AlphaFoldDB" id="A0A915CP53"/>
<dbReference type="FunFam" id="3.40.1090.10:FF:000009">
    <property type="entry name" value="Patatin like phospholipase domain containing 7"/>
    <property type="match status" value="1"/>
</dbReference>
<dbReference type="GO" id="GO:0005783">
    <property type="term" value="C:endoplasmic reticulum"/>
    <property type="evidence" value="ECO:0007669"/>
    <property type="project" value="TreeGrafter"/>
</dbReference>
<evidence type="ECO:0000313" key="6">
    <source>
        <dbReference type="Proteomes" id="UP000887574"/>
    </source>
</evidence>
<keyword evidence="2" id="KW-0442">Lipid degradation</keyword>
<dbReference type="InterPro" id="IPR002641">
    <property type="entry name" value="PNPLA_dom"/>
</dbReference>
<dbReference type="Proteomes" id="UP000887574">
    <property type="component" value="Unplaced"/>
</dbReference>
<keyword evidence="1" id="KW-0378">Hydrolase</keyword>
<dbReference type="GO" id="GO:0016042">
    <property type="term" value="P:lipid catabolic process"/>
    <property type="evidence" value="ECO:0007669"/>
    <property type="project" value="UniProtKB-KW"/>
</dbReference>
<dbReference type="GO" id="GO:0004622">
    <property type="term" value="F:phosphatidylcholine lysophospholipase activity"/>
    <property type="evidence" value="ECO:0007669"/>
    <property type="project" value="TreeGrafter"/>
</dbReference>
<dbReference type="Gene3D" id="3.40.1090.10">
    <property type="entry name" value="Cytosolic phospholipase A2 catalytic domain"/>
    <property type="match status" value="1"/>
</dbReference>
<dbReference type="PROSITE" id="PS51635">
    <property type="entry name" value="PNPLA"/>
    <property type="match status" value="1"/>
</dbReference>
<evidence type="ECO:0000256" key="3">
    <source>
        <dbReference type="ARBA" id="ARBA00023098"/>
    </source>
</evidence>
<dbReference type="InterPro" id="IPR050301">
    <property type="entry name" value="NTE"/>
</dbReference>
<evidence type="ECO:0000256" key="2">
    <source>
        <dbReference type="ARBA" id="ARBA00022963"/>
    </source>
</evidence>
<keyword evidence="3" id="KW-0443">Lipid metabolism</keyword>
<proteinExistence type="predicted"/>
<feature type="short sequence motif" description="DGA/G" evidence="4">
    <location>
        <begin position="75"/>
        <end position="77"/>
    </location>
</feature>
<sequence length="131" mass="14591">MFTGAGFNQTLQTLFGEKYIEDLWLPYFCITTDISDSQMRVHRSGPLWSYCRASMSLAGYLPPLCDPKDGHLLLDGGYVNNLPADVMRSFGARCVIAVDVGSAHETNLYNYGDSLSGFWVLCQRLNPGQLQ</sequence>
<comment type="caution">
    <text evidence="4">Lacks conserved residue(s) required for the propagation of feature annotation.</text>
</comment>
<dbReference type="SUPFAM" id="SSF52151">
    <property type="entry name" value="FabD/lysophospholipase-like"/>
    <property type="match status" value="1"/>
</dbReference>
<reference evidence="7" key="1">
    <citation type="submission" date="2022-11" db="UniProtKB">
        <authorList>
            <consortium name="WormBaseParasite"/>
        </authorList>
    </citation>
    <scope>IDENTIFICATION</scope>
</reference>
<dbReference type="Pfam" id="PF01734">
    <property type="entry name" value="Patatin"/>
    <property type="match status" value="1"/>
</dbReference>
<protein>
    <submittedName>
        <fullName evidence="7">PNPLA domain-containing protein</fullName>
    </submittedName>
</protein>
<evidence type="ECO:0000256" key="4">
    <source>
        <dbReference type="PROSITE-ProRule" id="PRU01161"/>
    </source>
</evidence>
<evidence type="ECO:0000256" key="1">
    <source>
        <dbReference type="ARBA" id="ARBA00022801"/>
    </source>
</evidence>
<name>A0A915CP53_9BILA</name>
<evidence type="ECO:0000313" key="7">
    <source>
        <dbReference type="WBParaSite" id="jg11056"/>
    </source>
</evidence>
<organism evidence="6 7">
    <name type="scientific">Ditylenchus dipsaci</name>
    <dbReference type="NCBI Taxonomy" id="166011"/>
    <lineage>
        <taxon>Eukaryota</taxon>
        <taxon>Metazoa</taxon>
        <taxon>Ecdysozoa</taxon>
        <taxon>Nematoda</taxon>
        <taxon>Chromadorea</taxon>
        <taxon>Rhabditida</taxon>
        <taxon>Tylenchina</taxon>
        <taxon>Tylenchomorpha</taxon>
        <taxon>Sphaerularioidea</taxon>
        <taxon>Anguinidae</taxon>
        <taxon>Anguininae</taxon>
        <taxon>Ditylenchus</taxon>
    </lineage>
</organism>
<dbReference type="WBParaSite" id="jg11056">
    <property type="protein sequence ID" value="jg11056"/>
    <property type="gene ID" value="jg11056"/>
</dbReference>
<dbReference type="PANTHER" id="PTHR14226:SF29">
    <property type="entry name" value="NEUROPATHY TARGET ESTERASE SWS"/>
    <property type="match status" value="1"/>
</dbReference>
<accession>A0A915CP53</accession>